<keyword evidence="2" id="KW-0472">Membrane</keyword>
<dbReference type="EMBL" id="JAROKS010000003">
    <property type="protein sequence ID" value="KAK1804767.1"/>
    <property type="molecule type" value="Genomic_DNA"/>
</dbReference>
<dbReference type="InterPro" id="IPR034907">
    <property type="entry name" value="NDK-like_dom"/>
</dbReference>
<dbReference type="Gene3D" id="3.30.70.141">
    <property type="entry name" value="Nucleoside diphosphate kinase-like domain"/>
    <property type="match status" value="1"/>
</dbReference>
<evidence type="ECO:0000313" key="4">
    <source>
        <dbReference type="EMBL" id="KAK1804767.1"/>
    </source>
</evidence>
<dbReference type="InterPro" id="IPR051766">
    <property type="entry name" value="TXND_domain-containing"/>
</dbReference>
<accession>A0AAD9E7C4</accession>
<dbReference type="InterPro" id="IPR036850">
    <property type="entry name" value="NDK-like_dom_sf"/>
</dbReference>
<comment type="caution">
    <text evidence="4">The sequence shown here is derived from an EMBL/GenBank/DDBJ whole genome shotgun (WGS) entry which is preliminary data.</text>
</comment>
<protein>
    <recommendedName>
        <fullName evidence="3">Nucleoside diphosphate kinase-like domain-containing protein</fullName>
    </recommendedName>
</protein>
<comment type="similarity">
    <text evidence="1">Belongs to the NDK family.</text>
</comment>
<dbReference type="AlphaFoldDB" id="A0AAD9E7C4"/>
<evidence type="ECO:0000256" key="2">
    <source>
        <dbReference type="SAM" id="Phobius"/>
    </source>
</evidence>
<reference evidence="4" key="1">
    <citation type="submission" date="2023-03" db="EMBL/GenBank/DDBJ databases">
        <title>Electrophorus voltai genome.</title>
        <authorList>
            <person name="Bian C."/>
        </authorList>
    </citation>
    <scope>NUCLEOTIDE SEQUENCE</scope>
    <source>
        <strain evidence="4">CB-2022</strain>
        <tissue evidence="4">Muscle</tissue>
    </source>
</reference>
<keyword evidence="2" id="KW-0812">Transmembrane</keyword>
<dbReference type="PROSITE" id="PS51374">
    <property type="entry name" value="NDPK_LIKE"/>
    <property type="match status" value="1"/>
</dbReference>
<dbReference type="PANTHER" id="PTHR46135:SF4">
    <property type="entry name" value="DYNEIN AXONEMAL ASSEMBLY FACTOR 8"/>
    <property type="match status" value="1"/>
</dbReference>
<evidence type="ECO:0000259" key="3">
    <source>
        <dbReference type="SMART" id="SM00562"/>
    </source>
</evidence>
<gene>
    <name evidence="4" type="ORF">P4O66_003615</name>
</gene>
<feature type="transmembrane region" description="Helical" evidence="2">
    <location>
        <begin position="87"/>
        <end position="105"/>
    </location>
</feature>
<keyword evidence="2" id="KW-1133">Transmembrane helix</keyword>
<dbReference type="SUPFAM" id="SSF54919">
    <property type="entry name" value="Nucleoside diphosphate kinase, NDK"/>
    <property type="match status" value="1"/>
</dbReference>
<keyword evidence="5" id="KW-1185">Reference proteome</keyword>
<organism evidence="4 5">
    <name type="scientific">Electrophorus voltai</name>
    <dbReference type="NCBI Taxonomy" id="2609070"/>
    <lineage>
        <taxon>Eukaryota</taxon>
        <taxon>Metazoa</taxon>
        <taxon>Chordata</taxon>
        <taxon>Craniata</taxon>
        <taxon>Vertebrata</taxon>
        <taxon>Euteleostomi</taxon>
        <taxon>Actinopterygii</taxon>
        <taxon>Neopterygii</taxon>
        <taxon>Teleostei</taxon>
        <taxon>Ostariophysi</taxon>
        <taxon>Gymnotiformes</taxon>
        <taxon>Gymnotoidei</taxon>
        <taxon>Gymnotidae</taxon>
        <taxon>Electrophorus</taxon>
    </lineage>
</organism>
<proteinExistence type="inferred from homology"/>
<dbReference type="Proteomes" id="UP001239994">
    <property type="component" value="Unassembled WGS sequence"/>
</dbReference>
<dbReference type="PANTHER" id="PTHR46135">
    <property type="entry name" value="NME/NM23 FAMILY MEMBER 8"/>
    <property type="match status" value="1"/>
</dbReference>
<name>A0AAD9E7C4_9TELE</name>
<sequence>MSKDGSYLPSLSTLPGTLWSRECLLLTITLLSPVVVAEPAQGKRHTVESTSVKSHVYNSLIAWFMSLVVLALEYPPLFLSPLATHHTFHLLLVSGLYVCGLYLAYPRPSPGPVPTSAQPCVLRLQSSSDTGDRAIFNESSSVTTLCATVKGVMTELGVKVLDGVLQARLVGRVQLHLCFHTVPYMENHPNLLGGFMWTVTDFNNVVLVNYRYSSWRVGQDRFELLGLKWLPALSQQQAQELSPFEPGVWSHCLGKILSKIQQDGFSVLGLRALVLDLETADVLTHVQGPQNPCGRDSELKHLTSGPALVLCLQRVNAIKRLLELLGSDDPPQGSAEDWHLLRAGSGSDKLNAVCGSVSYQQAVQHIKFMFSEGLCCTETAIMKHEQIPFKFRSYG</sequence>
<evidence type="ECO:0000313" key="5">
    <source>
        <dbReference type="Proteomes" id="UP001239994"/>
    </source>
</evidence>
<evidence type="ECO:0000256" key="1">
    <source>
        <dbReference type="PROSITE-ProRule" id="PRU00706"/>
    </source>
</evidence>
<dbReference type="SMART" id="SM00562">
    <property type="entry name" value="NDK"/>
    <property type="match status" value="1"/>
</dbReference>
<dbReference type="Pfam" id="PF00334">
    <property type="entry name" value="NDK"/>
    <property type="match status" value="1"/>
</dbReference>
<feature type="domain" description="Nucleoside diphosphate kinase-like" evidence="3">
    <location>
        <begin position="247"/>
        <end position="376"/>
    </location>
</feature>
<comment type="caution">
    <text evidence="1">Lacks conserved residue(s) required for the propagation of feature annotation.</text>
</comment>
<feature type="transmembrane region" description="Helical" evidence="2">
    <location>
        <begin position="61"/>
        <end position="80"/>
    </location>
</feature>